<dbReference type="Pfam" id="PF03137">
    <property type="entry name" value="OATP"/>
    <property type="match status" value="1"/>
</dbReference>
<dbReference type="Pfam" id="PF07648">
    <property type="entry name" value="Kazal_2"/>
    <property type="match status" value="1"/>
</dbReference>
<keyword evidence="6 8" id="KW-0472">Membrane</keyword>
<dbReference type="GO" id="GO:0006693">
    <property type="term" value="P:prostaglandin metabolic process"/>
    <property type="evidence" value="ECO:0007669"/>
    <property type="project" value="Ensembl"/>
</dbReference>
<dbReference type="InterPro" id="IPR036058">
    <property type="entry name" value="Kazal_dom_sf"/>
</dbReference>
<keyword evidence="7" id="KW-1015">Disulfide bond</keyword>
<feature type="transmembrane region" description="Helical" evidence="8">
    <location>
        <begin position="383"/>
        <end position="409"/>
    </location>
</feature>
<comment type="caution">
    <text evidence="8">Lacks conserved residue(s) required for the propagation of feature annotation.</text>
</comment>
<dbReference type="AlphaFoldDB" id="H2SN39"/>
<feature type="transmembrane region" description="Helical" evidence="8">
    <location>
        <begin position="610"/>
        <end position="633"/>
    </location>
</feature>
<dbReference type="GO" id="GO:0016323">
    <property type="term" value="C:basolateral plasma membrane"/>
    <property type="evidence" value="ECO:0007669"/>
    <property type="project" value="TreeGrafter"/>
</dbReference>
<reference evidence="11" key="2">
    <citation type="submission" date="2025-08" db="UniProtKB">
        <authorList>
            <consortium name="Ensembl"/>
        </authorList>
    </citation>
    <scope>IDENTIFICATION</scope>
</reference>
<feature type="transmembrane region" description="Helical" evidence="8">
    <location>
        <begin position="421"/>
        <end position="444"/>
    </location>
</feature>
<dbReference type="GeneID" id="101068650"/>
<evidence type="ECO:0000259" key="9">
    <source>
        <dbReference type="PROSITE" id="PS50850"/>
    </source>
</evidence>
<feature type="transmembrane region" description="Helical" evidence="8">
    <location>
        <begin position="261"/>
        <end position="288"/>
    </location>
</feature>
<dbReference type="Ensembl" id="ENSTRUT00000013888.3">
    <property type="protein sequence ID" value="ENSTRUP00000013825.3"/>
    <property type="gene ID" value="ENSTRUG00000005701.3"/>
</dbReference>
<dbReference type="GO" id="GO:0006811">
    <property type="term" value="P:monoatomic ion transport"/>
    <property type="evidence" value="ECO:0007669"/>
    <property type="project" value="UniProtKB-KW"/>
</dbReference>
<sequence>MGQFYGSLQSSLRYRGSNSTSSVLQQILRTAEPGCLHKTAGQGQICFSGGLLFLHLSEHNLNMGANNLNLAGLPLPARRWSPFNSIKFFVLCHSLLQLSQLLVSGYMKSSISTIERRYGLSSQKSGVLAAFNEVGNTVLIVFVSFFGSRVHRPRFIGGGALLACLASLLMAVPHFLSGPYEYTDSISSSIDNTSTVCQSENNLNTKPENQSCSQQDNPTQHVVYPLLLLGQLLLGIGAVPIQPFGISYIDDHASKKNSPLYLGLLLAATSIGPAFGFITGSIMLRFYVDFDKLSNGNIDLTPKDLRWVGAWWLGFLVASCLIFITALPYFFFPRNMPDQEDADDVELRPDCVKKQTDPIQELSLLQFLKSFPQVALQMMRTPVYLLVILAQVNQAALLAGLATFMAKFIERQFSQTVSLSTMMIGGVCIPVAVLGTILGGVVMRRLNLSVSGASKLCTGAVLVCLFSSLPLLLLGCSTQKVDGVFPLGSGSPSCSAGCHCPQGAFNPVCGSNGVEFRSPCHAGCSSIEFDASGKPKNYTDCRCVDGLGFASAGTCGSGCSHLLLPFMVLLAITSFVASFSQTPSFMMILRTVPAEYKSLAVGVQYMMFRLLAFLPGPVLYGSVIDTTCILWGRKCGKQTSCLYYNLDKFRQRFLGLMAVFVGGALLSFLLTIVVLRRREKALQPHCKGKYELVNGNQKTTEKDSSEEKELKT</sequence>
<dbReference type="InParanoid" id="H2SN39"/>
<dbReference type="FunCoup" id="H2SN39">
    <property type="interactions" value="124"/>
</dbReference>
<evidence type="ECO:0000256" key="5">
    <source>
        <dbReference type="ARBA" id="ARBA00022989"/>
    </source>
</evidence>
<dbReference type="PROSITE" id="PS51465">
    <property type="entry name" value="KAZAL_2"/>
    <property type="match status" value="1"/>
</dbReference>
<feature type="transmembrane region" description="Helical" evidence="8">
    <location>
        <begin position="127"/>
        <end position="148"/>
    </location>
</feature>
<dbReference type="Gene3D" id="3.30.60.30">
    <property type="match status" value="1"/>
</dbReference>
<evidence type="ECO:0000256" key="2">
    <source>
        <dbReference type="ARBA" id="ARBA00009657"/>
    </source>
</evidence>
<evidence type="ECO:0000256" key="1">
    <source>
        <dbReference type="ARBA" id="ARBA00004651"/>
    </source>
</evidence>
<feature type="transmembrane region" description="Helical" evidence="8">
    <location>
        <begin position="226"/>
        <end position="249"/>
    </location>
</feature>
<keyword evidence="4 8" id="KW-0812">Transmembrane</keyword>
<dbReference type="InterPro" id="IPR036259">
    <property type="entry name" value="MFS_trans_sf"/>
</dbReference>
<dbReference type="OMA" id="FMLGSAM"/>
<dbReference type="GO" id="GO:0043252">
    <property type="term" value="P:sodium-independent organic anion transport"/>
    <property type="evidence" value="ECO:0007669"/>
    <property type="project" value="TreeGrafter"/>
</dbReference>
<name>H2SN39_TAKRU</name>
<evidence type="ECO:0000259" key="10">
    <source>
        <dbReference type="PROSITE" id="PS51465"/>
    </source>
</evidence>
<dbReference type="InterPro" id="IPR002350">
    <property type="entry name" value="Kazal_dom"/>
</dbReference>
<evidence type="ECO:0000313" key="12">
    <source>
        <dbReference type="Proteomes" id="UP000005226"/>
    </source>
</evidence>
<evidence type="ECO:0000256" key="3">
    <source>
        <dbReference type="ARBA" id="ARBA00022475"/>
    </source>
</evidence>
<feature type="domain" description="Major facilitator superfamily (MFS) profile" evidence="9">
    <location>
        <begin position="85"/>
        <end position="679"/>
    </location>
</feature>
<protein>
    <recommendedName>
        <fullName evidence="8">Solute carrier organic anion transporter family member</fullName>
    </recommendedName>
</protein>
<keyword evidence="8" id="KW-0406">Ion transport</keyword>
<dbReference type="GO" id="GO:0015125">
    <property type="term" value="F:bile acid transmembrane transporter activity"/>
    <property type="evidence" value="ECO:0007669"/>
    <property type="project" value="TreeGrafter"/>
</dbReference>
<dbReference type="InterPro" id="IPR020846">
    <property type="entry name" value="MFS_dom"/>
</dbReference>
<gene>
    <name evidence="11" type="primary">slco2b1</name>
</gene>
<dbReference type="RefSeq" id="XP_011615082.2">
    <property type="nucleotide sequence ID" value="XM_011616780.2"/>
</dbReference>
<keyword evidence="5 8" id="KW-1133">Transmembrane helix</keyword>
<evidence type="ECO:0000256" key="7">
    <source>
        <dbReference type="ARBA" id="ARBA00023157"/>
    </source>
</evidence>
<dbReference type="GO" id="GO:0071425">
    <property type="term" value="P:hematopoietic stem cell proliferation"/>
    <property type="evidence" value="ECO:0007669"/>
    <property type="project" value="Ensembl"/>
</dbReference>
<feature type="transmembrane region" description="Helical" evidence="8">
    <location>
        <begin position="155"/>
        <end position="176"/>
    </location>
</feature>
<dbReference type="GO" id="GO:0015347">
    <property type="term" value="F:sodium-independent organic anion transmembrane transporter activity"/>
    <property type="evidence" value="ECO:0007669"/>
    <property type="project" value="TreeGrafter"/>
</dbReference>
<evidence type="ECO:0000256" key="4">
    <source>
        <dbReference type="ARBA" id="ARBA00022692"/>
    </source>
</evidence>
<keyword evidence="3" id="KW-1003">Cell membrane</keyword>
<dbReference type="PANTHER" id="PTHR11388:SF87">
    <property type="entry name" value="SOLUTE CARRIER ORGANIC ANION TRANSPORTER FAMILY MEMBER 2B1"/>
    <property type="match status" value="1"/>
</dbReference>
<organism evidence="11 12">
    <name type="scientific">Takifugu rubripes</name>
    <name type="common">Japanese pufferfish</name>
    <name type="synonym">Fugu rubripes</name>
    <dbReference type="NCBI Taxonomy" id="31033"/>
    <lineage>
        <taxon>Eukaryota</taxon>
        <taxon>Metazoa</taxon>
        <taxon>Chordata</taxon>
        <taxon>Craniata</taxon>
        <taxon>Vertebrata</taxon>
        <taxon>Euteleostomi</taxon>
        <taxon>Actinopterygii</taxon>
        <taxon>Neopterygii</taxon>
        <taxon>Teleostei</taxon>
        <taxon>Neoteleostei</taxon>
        <taxon>Acanthomorphata</taxon>
        <taxon>Eupercaria</taxon>
        <taxon>Tetraodontiformes</taxon>
        <taxon>Tetradontoidea</taxon>
        <taxon>Tetraodontidae</taxon>
        <taxon>Takifugu</taxon>
    </lineage>
</organism>
<feature type="transmembrane region" description="Helical" evidence="8">
    <location>
        <begin position="308"/>
        <end position="332"/>
    </location>
</feature>
<reference evidence="11" key="3">
    <citation type="submission" date="2025-09" db="UniProtKB">
        <authorList>
            <consortium name="Ensembl"/>
        </authorList>
    </citation>
    <scope>IDENTIFICATION</scope>
</reference>
<feature type="transmembrane region" description="Helical" evidence="8">
    <location>
        <begin position="653"/>
        <end position="675"/>
    </location>
</feature>
<feature type="domain" description="Kazal-like" evidence="10">
    <location>
        <begin position="488"/>
        <end position="557"/>
    </location>
</feature>
<keyword evidence="12" id="KW-1185">Reference proteome</keyword>
<evidence type="ECO:0000256" key="6">
    <source>
        <dbReference type="ARBA" id="ARBA00023136"/>
    </source>
</evidence>
<accession>H2SN39</accession>
<evidence type="ECO:0000256" key="8">
    <source>
        <dbReference type="RuleBase" id="RU362056"/>
    </source>
</evidence>
<keyword evidence="8" id="KW-0813">Transport</keyword>
<dbReference type="GeneTree" id="ENSGT01150000286901"/>
<comment type="similarity">
    <text evidence="2 8">Belongs to the organo anion transporter (TC 2.A.60) family.</text>
</comment>
<dbReference type="Proteomes" id="UP000005226">
    <property type="component" value="Chromosome 15"/>
</dbReference>
<dbReference type="GO" id="GO:0016324">
    <property type="term" value="C:apical plasma membrane"/>
    <property type="evidence" value="ECO:0007669"/>
    <property type="project" value="TreeGrafter"/>
</dbReference>
<comment type="subcellular location">
    <subcellularLocation>
        <location evidence="1 8">Cell membrane</location>
        <topology evidence="1 8">Multi-pass membrane protein</topology>
    </subcellularLocation>
</comment>
<feature type="transmembrane region" description="Helical" evidence="8">
    <location>
        <begin position="566"/>
        <end position="589"/>
    </location>
</feature>
<evidence type="ECO:0000313" key="11">
    <source>
        <dbReference type="Ensembl" id="ENSTRUP00000013825.3"/>
    </source>
</evidence>
<dbReference type="SUPFAM" id="SSF103473">
    <property type="entry name" value="MFS general substrate transporter"/>
    <property type="match status" value="2"/>
</dbReference>
<dbReference type="NCBIfam" id="TIGR00805">
    <property type="entry name" value="oat"/>
    <property type="match status" value="1"/>
</dbReference>
<dbReference type="OrthoDB" id="5062115at2759"/>
<reference evidence="11 12" key="1">
    <citation type="journal article" date="2011" name="Genome Biol. Evol.">
        <title>Integration of the genetic map and genome assembly of fugu facilitates insights into distinct features of genome evolution in teleosts and mammals.</title>
        <authorList>
            <person name="Kai W."/>
            <person name="Kikuchi K."/>
            <person name="Tohari S."/>
            <person name="Chew A.K."/>
            <person name="Tay A."/>
            <person name="Fujiwara A."/>
            <person name="Hosoya S."/>
            <person name="Suetake H."/>
            <person name="Naruse K."/>
            <person name="Brenner S."/>
            <person name="Suzuki Y."/>
            <person name="Venkatesh B."/>
        </authorList>
    </citation>
    <scope>NUCLEOTIDE SEQUENCE [LARGE SCALE GENOMIC DNA]</scope>
</reference>
<proteinExistence type="inferred from homology"/>
<dbReference type="SUPFAM" id="SSF100895">
    <property type="entry name" value="Kazal-type serine protease inhibitors"/>
    <property type="match status" value="1"/>
</dbReference>
<dbReference type="PANTHER" id="PTHR11388">
    <property type="entry name" value="ORGANIC ANION TRANSPORTER"/>
    <property type="match status" value="1"/>
</dbReference>
<dbReference type="PROSITE" id="PS50850">
    <property type="entry name" value="MFS"/>
    <property type="match status" value="1"/>
</dbReference>
<dbReference type="Gene3D" id="1.20.1250.20">
    <property type="entry name" value="MFS general substrate transporter like domains"/>
    <property type="match status" value="1"/>
</dbReference>
<dbReference type="InterPro" id="IPR004156">
    <property type="entry name" value="OATP"/>
</dbReference>